<dbReference type="PANTHER" id="PTHR15565:SF0">
    <property type="entry name" value="PROTEIN AATF"/>
    <property type="match status" value="1"/>
</dbReference>
<gene>
    <name evidence="5" type="ORF">CALMAC_LOCUS4597</name>
</gene>
<dbReference type="InterPro" id="IPR039223">
    <property type="entry name" value="AATF/Bfr2"/>
</dbReference>
<feature type="compositionally biased region" description="Basic and acidic residues" evidence="2">
    <location>
        <begin position="295"/>
        <end position="304"/>
    </location>
</feature>
<accession>A0A653BXS0</accession>
<evidence type="ECO:0000256" key="1">
    <source>
        <dbReference type="ARBA" id="ARBA00008966"/>
    </source>
</evidence>
<dbReference type="Pfam" id="PF13339">
    <property type="entry name" value="AATF-Che1"/>
    <property type="match status" value="1"/>
</dbReference>
<reference evidence="5 6" key="1">
    <citation type="submission" date="2019-01" db="EMBL/GenBank/DDBJ databases">
        <authorList>
            <person name="Sayadi A."/>
        </authorList>
    </citation>
    <scope>NUCLEOTIDE SEQUENCE [LARGE SCALE GENOMIC DNA]</scope>
</reference>
<proteinExistence type="inferred from homology"/>
<feature type="compositionally biased region" description="Basic and acidic residues" evidence="2">
    <location>
        <begin position="276"/>
        <end position="285"/>
    </location>
</feature>
<feature type="domain" description="Apoptosis-antagonizing transcription factor C-terminal" evidence="3">
    <location>
        <begin position="422"/>
        <end position="504"/>
    </location>
</feature>
<evidence type="ECO:0000256" key="2">
    <source>
        <dbReference type="SAM" id="MobiDB-lite"/>
    </source>
</evidence>
<dbReference type="InterPro" id="IPR012617">
    <property type="entry name" value="AATF_C"/>
</dbReference>
<dbReference type="EMBL" id="CAACVG010006536">
    <property type="protein sequence ID" value="VEN40435.1"/>
    <property type="molecule type" value="Genomic_DNA"/>
</dbReference>
<dbReference type="OrthoDB" id="5783963at2759"/>
<sequence length="513" mass="59036">MFCDRYHNLICHHITTLFGSSSSNNRQVLLFKLKMIRTSKTKNTLADKIANILVAAPQNEDPEDETDGTKAQLDEHVEETNSDEEELLSKFRKQNIELLADVDERYAGKKSSRKELAGSDEASDDELEDTVIHSESSEPQDEEDNDESDDQQTGESNASQSEDEDNLSGESDASDNNFMPMKETDASAQVTKGLSVRNQLSIWENLLEMRIQLQKCLISANKMPQSQNYKQMKKESDVFTNKVGETKNSLCNVLDKLLLFQQIVLKNYPETKNLAELEGDAKTENSDDEEIPSDSENHENHDQSEDIATEPQVKKRKLINYESEIDARHNKYRKYRNEVIQKWHDKTRIAAIKSNAPQHSIISHIEHTLSDKAKLIKHTQLKRSDYKILGVESKKELEENAEEEVQQIDEYNTEIFDDDDFYHQMLRELIEMKSADVTDPVQLGRQWIQLQNLRSKMKRKVDTRASKGRKIRYAIHSKLVNFMAPIDENLWTDEAKSELYSSLFGKNQSVISV</sequence>
<evidence type="ECO:0008006" key="7">
    <source>
        <dbReference type="Google" id="ProtNLM"/>
    </source>
</evidence>
<dbReference type="Proteomes" id="UP000410492">
    <property type="component" value="Unassembled WGS sequence"/>
</dbReference>
<evidence type="ECO:0000259" key="4">
    <source>
        <dbReference type="Pfam" id="PF13339"/>
    </source>
</evidence>
<feature type="compositionally biased region" description="Basic and acidic residues" evidence="2">
    <location>
        <begin position="108"/>
        <end position="117"/>
    </location>
</feature>
<evidence type="ECO:0000259" key="3">
    <source>
        <dbReference type="Pfam" id="PF08164"/>
    </source>
</evidence>
<name>A0A653BXS0_CALMS</name>
<organism evidence="5 6">
    <name type="scientific">Callosobruchus maculatus</name>
    <name type="common">Southern cowpea weevil</name>
    <name type="synonym">Pulse bruchid</name>
    <dbReference type="NCBI Taxonomy" id="64391"/>
    <lineage>
        <taxon>Eukaryota</taxon>
        <taxon>Metazoa</taxon>
        <taxon>Ecdysozoa</taxon>
        <taxon>Arthropoda</taxon>
        <taxon>Hexapoda</taxon>
        <taxon>Insecta</taxon>
        <taxon>Pterygota</taxon>
        <taxon>Neoptera</taxon>
        <taxon>Endopterygota</taxon>
        <taxon>Coleoptera</taxon>
        <taxon>Polyphaga</taxon>
        <taxon>Cucujiformia</taxon>
        <taxon>Chrysomeloidea</taxon>
        <taxon>Chrysomelidae</taxon>
        <taxon>Bruchinae</taxon>
        <taxon>Bruchini</taxon>
        <taxon>Callosobruchus</taxon>
    </lineage>
</organism>
<feature type="region of interest" description="Disordered" evidence="2">
    <location>
        <begin position="108"/>
        <end position="180"/>
    </location>
</feature>
<dbReference type="PANTHER" id="PTHR15565">
    <property type="entry name" value="AATF PROTEIN APOPTOSIS ANTAGONIZING TRANSCRIPTION FACTOR"/>
    <property type="match status" value="1"/>
</dbReference>
<dbReference type="GO" id="GO:0005730">
    <property type="term" value="C:nucleolus"/>
    <property type="evidence" value="ECO:0007669"/>
    <property type="project" value="TreeGrafter"/>
</dbReference>
<dbReference type="GO" id="GO:0006357">
    <property type="term" value="P:regulation of transcription by RNA polymerase II"/>
    <property type="evidence" value="ECO:0007669"/>
    <property type="project" value="TreeGrafter"/>
</dbReference>
<protein>
    <recommendedName>
        <fullName evidence="7">Protein AATF</fullName>
    </recommendedName>
</protein>
<dbReference type="InterPro" id="IPR025160">
    <property type="entry name" value="AATF"/>
</dbReference>
<dbReference type="Pfam" id="PF08164">
    <property type="entry name" value="TRAUB"/>
    <property type="match status" value="1"/>
</dbReference>
<feature type="domain" description="AATF leucine zipper-containing" evidence="4">
    <location>
        <begin position="190"/>
        <end position="346"/>
    </location>
</feature>
<keyword evidence="6" id="KW-1185">Reference proteome</keyword>
<comment type="similarity">
    <text evidence="1">Belongs to the AATF family.</text>
</comment>
<feature type="region of interest" description="Disordered" evidence="2">
    <location>
        <begin position="276"/>
        <end position="311"/>
    </location>
</feature>
<dbReference type="AlphaFoldDB" id="A0A653BXS0"/>
<feature type="compositionally biased region" description="Polar residues" evidence="2">
    <location>
        <begin position="168"/>
        <end position="177"/>
    </location>
</feature>
<evidence type="ECO:0000313" key="6">
    <source>
        <dbReference type="Proteomes" id="UP000410492"/>
    </source>
</evidence>
<evidence type="ECO:0000313" key="5">
    <source>
        <dbReference type="EMBL" id="VEN40435.1"/>
    </source>
</evidence>
<feature type="compositionally biased region" description="Acidic residues" evidence="2">
    <location>
        <begin position="138"/>
        <end position="152"/>
    </location>
</feature>